<feature type="transmembrane region" description="Helical" evidence="2">
    <location>
        <begin position="222"/>
        <end position="243"/>
    </location>
</feature>
<feature type="region of interest" description="Disordered" evidence="1">
    <location>
        <begin position="343"/>
        <end position="366"/>
    </location>
</feature>
<feature type="transmembrane region" description="Helical" evidence="2">
    <location>
        <begin position="255"/>
        <end position="279"/>
    </location>
</feature>
<gene>
    <name evidence="3" type="ORF">L207DRAFT_440479</name>
</gene>
<dbReference type="AlphaFoldDB" id="A0A2J6R1L9"/>
<protein>
    <submittedName>
        <fullName evidence="3">Uncharacterized protein</fullName>
    </submittedName>
</protein>
<dbReference type="Proteomes" id="UP000235786">
    <property type="component" value="Unassembled WGS sequence"/>
</dbReference>
<evidence type="ECO:0000256" key="2">
    <source>
        <dbReference type="SAM" id="Phobius"/>
    </source>
</evidence>
<dbReference type="OrthoDB" id="4892437at2759"/>
<name>A0A2J6R1L9_HYAVF</name>
<keyword evidence="2" id="KW-1133">Transmembrane helix</keyword>
<organism evidence="3 4">
    <name type="scientific">Hyaloscypha variabilis (strain UAMH 11265 / GT02V1 / F)</name>
    <name type="common">Meliniomyces variabilis</name>
    <dbReference type="NCBI Taxonomy" id="1149755"/>
    <lineage>
        <taxon>Eukaryota</taxon>
        <taxon>Fungi</taxon>
        <taxon>Dikarya</taxon>
        <taxon>Ascomycota</taxon>
        <taxon>Pezizomycotina</taxon>
        <taxon>Leotiomycetes</taxon>
        <taxon>Helotiales</taxon>
        <taxon>Hyaloscyphaceae</taxon>
        <taxon>Hyaloscypha</taxon>
        <taxon>Hyaloscypha variabilis</taxon>
    </lineage>
</organism>
<accession>A0A2J6R1L9</accession>
<dbReference type="EMBL" id="KZ613959">
    <property type="protein sequence ID" value="PMD32405.1"/>
    <property type="molecule type" value="Genomic_DNA"/>
</dbReference>
<evidence type="ECO:0000313" key="3">
    <source>
        <dbReference type="EMBL" id="PMD32405.1"/>
    </source>
</evidence>
<evidence type="ECO:0000313" key="4">
    <source>
        <dbReference type="Proteomes" id="UP000235786"/>
    </source>
</evidence>
<feature type="transmembrane region" description="Helical" evidence="2">
    <location>
        <begin position="20"/>
        <end position="42"/>
    </location>
</feature>
<keyword evidence="4" id="KW-1185">Reference proteome</keyword>
<reference evidence="3 4" key="1">
    <citation type="submission" date="2016-04" db="EMBL/GenBank/DDBJ databases">
        <title>A degradative enzymes factory behind the ericoid mycorrhizal symbiosis.</title>
        <authorList>
            <consortium name="DOE Joint Genome Institute"/>
            <person name="Martino E."/>
            <person name="Morin E."/>
            <person name="Grelet G."/>
            <person name="Kuo A."/>
            <person name="Kohler A."/>
            <person name="Daghino S."/>
            <person name="Barry K."/>
            <person name="Choi C."/>
            <person name="Cichocki N."/>
            <person name="Clum A."/>
            <person name="Copeland A."/>
            <person name="Hainaut M."/>
            <person name="Haridas S."/>
            <person name="Labutti K."/>
            <person name="Lindquist E."/>
            <person name="Lipzen A."/>
            <person name="Khouja H.-R."/>
            <person name="Murat C."/>
            <person name="Ohm R."/>
            <person name="Olson A."/>
            <person name="Spatafora J."/>
            <person name="Veneault-Fourrey C."/>
            <person name="Henrissat B."/>
            <person name="Grigoriev I."/>
            <person name="Martin F."/>
            <person name="Perotto S."/>
        </authorList>
    </citation>
    <scope>NUCLEOTIDE SEQUENCE [LARGE SCALE GENOMIC DNA]</scope>
    <source>
        <strain evidence="3 4">F</strain>
    </source>
</reference>
<keyword evidence="2" id="KW-0472">Membrane</keyword>
<sequence length="366" mass="41744">MSSSERKSSINCRPWKLLRLALRIVFFSLLTWFILALLWAFLPAPLRDNDPDNGSIYATARLRAGKTLTRVYDSDYFRSEKNQHRQGFALDYKLDLDALTLTISGSEHGLPIFQVDQNTKSITEQINATARTGDRDGANLPWFEFADAVLLYWWIQKEHLEIPMDITWSVEAEGELRRMEVQIAGRLNSRPLLTLEMQGFDAETIVVEVPERPYSFSPSKTYPVRLAIIRVIAPTSVFLYKLLGNAVGQAIQSIISALFVLFVITVHGFLITAIVLSIWRCVGGPSFEVVVERVQARLERLSQNERLRVLRIAALQDRLDRLCQNERFQAAVEVCRNGWHPERQVGRPDDAEVDVEKEASPKDDLD</sequence>
<evidence type="ECO:0000256" key="1">
    <source>
        <dbReference type="SAM" id="MobiDB-lite"/>
    </source>
</evidence>
<proteinExistence type="predicted"/>
<keyword evidence="2" id="KW-0812">Transmembrane</keyword>